<accession>A0A285THY2</accession>
<evidence type="ECO:0000256" key="11">
    <source>
        <dbReference type="RuleBase" id="RU004466"/>
    </source>
</evidence>
<dbReference type="AlphaFoldDB" id="A0A285THY2"/>
<dbReference type="Proteomes" id="UP000219636">
    <property type="component" value="Unassembled WGS sequence"/>
</dbReference>
<keyword evidence="3 11" id="KW-0808">Transferase</keyword>
<dbReference type="Gene3D" id="1.10.600.10">
    <property type="entry name" value="Farnesyl Diphosphate Synthase"/>
    <property type="match status" value="1"/>
</dbReference>
<dbReference type="PANTHER" id="PTHR12001">
    <property type="entry name" value="GERANYLGERANYL PYROPHOSPHATE SYNTHASE"/>
    <property type="match status" value="1"/>
</dbReference>
<comment type="catalytic activity">
    <reaction evidence="6">
        <text>4 isopentenyl diphosphate + (2E,6E)-farnesyl diphosphate = all-trans-heptaprenyl diphosphate + 4 diphosphate</text>
        <dbReference type="Rhea" id="RHEA:27794"/>
        <dbReference type="ChEBI" id="CHEBI:33019"/>
        <dbReference type="ChEBI" id="CHEBI:58206"/>
        <dbReference type="ChEBI" id="CHEBI:128769"/>
        <dbReference type="ChEBI" id="CHEBI:175763"/>
        <dbReference type="EC" id="2.5.1.30"/>
    </reaction>
</comment>
<evidence type="ECO:0000256" key="4">
    <source>
        <dbReference type="ARBA" id="ARBA00022723"/>
    </source>
</evidence>
<reference evidence="14" key="1">
    <citation type="submission" date="2017-08" db="EMBL/GenBank/DDBJ databases">
        <authorList>
            <person name="Varghese N."/>
            <person name="Submissions S."/>
        </authorList>
    </citation>
    <scope>NUCLEOTIDE SEQUENCE [LARGE SCALE GENOMIC DNA]</scope>
    <source>
        <strain evidence="14">JC22</strain>
    </source>
</reference>
<evidence type="ECO:0000256" key="1">
    <source>
        <dbReference type="ARBA" id="ARBA00001946"/>
    </source>
</evidence>
<evidence type="ECO:0000313" key="13">
    <source>
        <dbReference type="EMBL" id="SOC20081.1"/>
    </source>
</evidence>
<evidence type="ECO:0000313" key="14">
    <source>
        <dbReference type="Proteomes" id="UP000219636"/>
    </source>
</evidence>
<protein>
    <recommendedName>
        <fullName evidence="10">Heptaprenyl diphosphate synthase component 2</fullName>
        <ecNumber evidence="9">2.5.1.30</ecNumber>
    </recommendedName>
</protein>
<keyword evidence="4" id="KW-0479">Metal-binding</keyword>
<gene>
    <name evidence="13" type="ORF">SAMN05880501_111106</name>
</gene>
<evidence type="ECO:0000256" key="9">
    <source>
        <dbReference type="ARBA" id="ARBA00066444"/>
    </source>
</evidence>
<dbReference type="InterPro" id="IPR008949">
    <property type="entry name" value="Isoprenoid_synthase_dom_sf"/>
</dbReference>
<dbReference type="GO" id="GO:0008299">
    <property type="term" value="P:isoprenoid biosynthetic process"/>
    <property type="evidence" value="ECO:0007669"/>
    <property type="project" value="InterPro"/>
</dbReference>
<dbReference type="PANTHER" id="PTHR12001:SF69">
    <property type="entry name" value="ALL TRANS-POLYPRENYL-DIPHOSPHATE SYNTHASE PDSS1"/>
    <property type="match status" value="1"/>
</dbReference>
<sequence length="324" mass="36814">MEKMKLKLLYSDLKADIDIIEKELEVALNSSSHLINDASLHLLQAGGKRIRPVFVLISAKFGQYNIDQVKNIAVPLELIHSASLVHDDVIDDSDLRRGRHTVKAQWNNRVAMYTGDFIFARALEYVTSIENPRVHQILAKTMVEICNGEVIQIEDKFRNNQNIKDYFRRIKRKTALLIESSCELGAVVSGLDDKNVRHLKQFGYFVGMSYQIVDDILDFTATDKELGKPAGSDLLQGNITLPILLLKDHPTISKFIESAANGDVTEQQRLEMLHIVRKSDAIKQSISISNHYLRKALKEVDALPNHPMKKKLRDIALFIGKRKF</sequence>
<dbReference type="PROSITE" id="PS00723">
    <property type="entry name" value="POLYPRENYL_SYNTHASE_1"/>
    <property type="match status" value="1"/>
</dbReference>
<dbReference type="OrthoDB" id="9805316at2"/>
<dbReference type="PROSITE" id="PS00444">
    <property type="entry name" value="POLYPRENYL_SYNTHASE_2"/>
    <property type="match status" value="1"/>
</dbReference>
<dbReference type="CDD" id="cd00685">
    <property type="entry name" value="Trans_IPPS_HT"/>
    <property type="match status" value="1"/>
</dbReference>
<dbReference type="EMBL" id="OBMQ01000011">
    <property type="protein sequence ID" value="SOC20081.1"/>
    <property type="molecule type" value="Genomic_DNA"/>
</dbReference>
<evidence type="ECO:0000256" key="7">
    <source>
        <dbReference type="ARBA" id="ARBA00055604"/>
    </source>
</evidence>
<evidence type="ECO:0000256" key="8">
    <source>
        <dbReference type="ARBA" id="ARBA00065985"/>
    </source>
</evidence>
<evidence type="ECO:0000256" key="10">
    <source>
        <dbReference type="ARBA" id="ARBA00070472"/>
    </source>
</evidence>
<dbReference type="SUPFAM" id="SSF48576">
    <property type="entry name" value="Terpenoid synthases"/>
    <property type="match status" value="1"/>
</dbReference>
<dbReference type="InterPro" id="IPR000092">
    <property type="entry name" value="Polyprenyl_synt"/>
</dbReference>
<dbReference type="InterPro" id="IPR033749">
    <property type="entry name" value="Polyprenyl_synt_CS"/>
</dbReference>
<keyword evidence="12" id="KW-0175">Coiled coil</keyword>
<comment type="function">
    <text evidence="7">Supplies heptaprenyl diphosphate, the precursor for the side chain of the isoprenoid quinone menaquinone-7 (MQ-7).</text>
</comment>
<proteinExistence type="inferred from homology"/>
<evidence type="ECO:0000256" key="12">
    <source>
        <dbReference type="SAM" id="Coils"/>
    </source>
</evidence>
<evidence type="ECO:0000256" key="5">
    <source>
        <dbReference type="ARBA" id="ARBA00022842"/>
    </source>
</evidence>
<dbReference type="SFLD" id="SFLDS00005">
    <property type="entry name" value="Isoprenoid_Synthase_Type_I"/>
    <property type="match status" value="1"/>
</dbReference>
<dbReference type="InterPro" id="IPR014119">
    <property type="entry name" value="GerC3_HepT"/>
</dbReference>
<keyword evidence="5" id="KW-0460">Magnesium</keyword>
<dbReference type="GO" id="GO:0046872">
    <property type="term" value="F:metal ion binding"/>
    <property type="evidence" value="ECO:0007669"/>
    <property type="project" value="UniProtKB-KW"/>
</dbReference>
<comment type="subunit">
    <text evidence="8">Heterodimer of component I and II.</text>
</comment>
<evidence type="ECO:0000256" key="3">
    <source>
        <dbReference type="ARBA" id="ARBA00022679"/>
    </source>
</evidence>
<keyword evidence="14" id="KW-1185">Reference proteome</keyword>
<comment type="similarity">
    <text evidence="2 11">Belongs to the FPP/GGPP synthase family.</text>
</comment>
<organism evidence="13 14">
    <name type="scientific">Ureibacillus xyleni</name>
    <dbReference type="NCBI Taxonomy" id="614648"/>
    <lineage>
        <taxon>Bacteria</taxon>
        <taxon>Bacillati</taxon>
        <taxon>Bacillota</taxon>
        <taxon>Bacilli</taxon>
        <taxon>Bacillales</taxon>
        <taxon>Caryophanaceae</taxon>
        <taxon>Ureibacillus</taxon>
    </lineage>
</organism>
<dbReference type="GO" id="GO:0000010">
    <property type="term" value="F:heptaprenyl diphosphate synthase activity"/>
    <property type="evidence" value="ECO:0007669"/>
    <property type="project" value="UniProtKB-EC"/>
</dbReference>
<evidence type="ECO:0000256" key="2">
    <source>
        <dbReference type="ARBA" id="ARBA00006706"/>
    </source>
</evidence>
<dbReference type="Pfam" id="PF00348">
    <property type="entry name" value="polyprenyl_synt"/>
    <property type="match status" value="1"/>
</dbReference>
<name>A0A285THY2_9BACL</name>
<dbReference type="FunFam" id="1.10.600.10:FF:000014">
    <property type="entry name" value="Heptaprenyl diphosphate synthase component II"/>
    <property type="match status" value="1"/>
</dbReference>
<comment type="cofactor">
    <cofactor evidence="1">
        <name>Mg(2+)</name>
        <dbReference type="ChEBI" id="CHEBI:18420"/>
    </cofactor>
</comment>
<dbReference type="RefSeq" id="WP_097074473.1">
    <property type="nucleotide sequence ID" value="NZ_OBMQ01000011.1"/>
</dbReference>
<evidence type="ECO:0000256" key="6">
    <source>
        <dbReference type="ARBA" id="ARBA00050780"/>
    </source>
</evidence>
<feature type="coiled-coil region" evidence="12">
    <location>
        <begin position="3"/>
        <end position="30"/>
    </location>
</feature>
<dbReference type="NCBIfam" id="TIGR02748">
    <property type="entry name" value="GerC3_HepT"/>
    <property type="match status" value="1"/>
</dbReference>
<dbReference type="EC" id="2.5.1.30" evidence="9"/>